<dbReference type="Gene3D" id="3.40.50.300">
    <property type="entry name" value="P-loop containing nucleotide triphosphate hydrolases"/>
    <property type="match status" value="1"/>
</dbReference>
<dbReference type="AlphaFoldDB" id="A0AAD1UUK3"/>
<feature type="domain" description="Phosphoribulokinase/uridine kinase" evidence="7">
    <location>
        <begin position="6"/>
        <end position="191"/>
    </location>
</feature>
<dbReference type="InterPro" id="IPR006083">
    <property type="entry name" value="PRK/URK"/>
</dbReference>
<dbReference type="CDD" id="cd02023">
    <property type="entry name" value="UMPK"/>
    <property type="match status" value="1"/>
</dbReference>
<dbReference type="PANTHER" id="PTHR10285">
    <property type="entry name" value="URIDINE KINASE"/>
    <property type="match status" value="1"/>
</dbReference>
<accession>A0AAD1UUK3</accession>
<evidence type="ECO:0000259" key="7">
    <source>
        <dbReference type="Pfam" id="PF00485"/>
    </source>
</evidence>
<dbReference type="GO" id="GO:0005524">
    <property type="term" value="F:ATP binding"/>
    <property type="evidence" value="ECO:0007669"/>
    <property type="project" value="InterPro"/>
</dbReference>
<evidence type="ECO:0000313" key="8">
    <source>
        <dbReference type="EMBL" id="CAI2372165.1"/>
    </source>
</evidence>
<organism evidence="8 9">
    <name type="scientific">Euplotes crassus</name>
    <dbReference type="NCBI Taxonomy" id="5936"/>
    <lineage>
        <taxon>Eukaryota</taxon>
        <taxon>Sar</taxon>
        <taxon>Alveolata</taxon>
        <taxon>Ciliophora</taxon>
        <taxon>Intramacronucleata</taxon>
        <taxon>Spirotrichea</taxon>
        <taxon>Hypotrichia</taxon>
        <taxon>Euplotida</taxon>
        <taxon>Euplotidae</taxon>
        <taxon>Moneuplotes</taxon>
    </lineage>
</organism>
<sequence length="397" mass="45653">MLKPYFIGITGGTASGKTTLCREIFENLSVIDDCVLLSMDNFYKGLSQEDHDDAANYNFDHPDALDFDEIYEVVLKLLRYEDAEIPNYDFSTHQRTSERTKIYKSYFILFEGILALHDKRIRDLMDLKIFVQEDDDVRLCRRIRRDISERGRDLMSVINQWHGTVKSSFDEFIKPTAKYADLIVQGNETNKNAIQFMVDSLTKKMISLGIAKRQFEVEESKSNSTIAHEVHSKMDKDEFDRIVSKLIEEKEFKDIYLTYLIKKLKEFYSQSLNDKVTLIKNISERAVLKTGNLIKTKSVGGVATNLKTLTVFTPSLITEEEIKYAHEKVNLIDLTINKVVILSMFGDQTSLQEQFEAEKDRSDLEIEVLTIGSTPLLLGYQVDVDSSNSIFISEFKG</sequence>
<keyword evidence="9" id="KW-1185">Reference proteome</keyword>
<evidence type="ECO:0000256" key="6">
    <source>
        <dbReference type="ARBA" id="ARBA00022777"/>
    </source>
</evidence>
<name>A0AAD1UUK3_EUPCR</name>
<evidence type="ECO:0000256" key="5">
    <source>
        <dbReference type="ARBA" id="ARBA00022741"/>
    </source>
</evidence>
<dbReference type="NCBIfam" id="NF004018">
    <property type="entry name" value="PRK05480.1"/>
    <property type="match status" value="1"/>
</dbReference>
<evidence type="ECO:0000256" key="2">
    <source>
        <dbReference type="ARBA" id="ARBA00004784"/>
    </source>
</evidence>
<evidence type="ECO:0000256" key="1">
    <source>
        <dbReference type="ARBA" id="ARBA00004690"/>
    </source>
</evidence>
<keyword evidence="6" id="KW-0418">Kinase</keyword>
<dbReference type="PRINTS" id="PR00988">
    <property type="entry name" value="URIDINKINASE"/>
</dbReference>
<dbReference type="InterPro" id="IPR000764">
    <property type="entry name" value="Uridine_kinase-like"/>
</dbReference>
<dbReference type="EC" id="2.7.1.48" evidence="3"/>
<dbReference type="GO" id="GO:0004849">
    <property type="term" value="F:uridine kinase activity"/>
    <property type="evidence" value="ECO:0007669"/>
    <property type="project" value="UniProtKB-EC"/>
</dbReference>
<dbReference type="Pfam" id="PF00485">
    <property type="entry name" value="PRK"/>
    <property type="match status" value="1"/>
</dbReference>
<reference evidence="8" key="1">
    <citation type="submission" date="2023-07" db="EMBL/GenBank/DDBJ databases">
        <authorList>
            <consortium name="AG Swart"/>
            <person name="Singh M."/>
            <person name="Singh A."/>
            <person name="Seah K."/>
            <person name="Emmerich C."/>
        </authorList>
    </citation>
    <scope>NUCLEOTIDE SEQUENCE</scope>
    <source>
        <strain evidence="8">DP1</strain>
    </source>
</reference>
<keyword evidence="4" id="KW-0808">Transferase</keyword>
<protein>
    <recommendedName>
        <fullName evidence="3">uridine/cytidine kinase</fullName>
        <ecNumber evidence="3">2.7.1.48</ecNumber>
    </recommendedName>
</protein>
<dbReference type="SUPFAM" id="SSF52540">
    <property type="entry name" value="P-loop containing nucleoside triphosphate hydrolases"/>
    <property type="match status" value="1"/>
</dbReference>
<dbReference type="EMBL" id="CAMPGE010013431">
    <property type="protein sequence ID" value="CAI2372165.1"/>
    <property type="molecule type" value="Genomic_DNA"/>
</dbReference>
<comment type="pathway">
    <text evidence="2">Pyrimidine metabolism; CTP biosynthesis via salvage pathway; CTP from cytidine: step 1/3.</text>
</comment>
<keyword evidence="5" id="KW-0547">Nucleotide-binding</keyword>
<dbReference type="FunFam" id="3.40.50.300:FF:000339">
    <property type="entry name" value="Uridine kinase"/>
    <property type="match status" value="1"/>
</dbReference>
<comment type="caution">
    <text evidence="8">The sequence shown here is derived from an EMBL/GenBank/DDBJ whole genome shotgun (WGS) entry which is preliminary data.</text>
</comment>
<proteinExistence type="predicted"/>
<dbReference type="InterPro" id="IPR027417">
    <property type="entry name" value="P-loop_NTPase"/>
</dbReference>
<gene>
    <name evidence="8" type="ORF">ECRASSUSDP1_LOCUS13493</name>
</gene>
<evidence type="ECO:0000256" key="3">
    <source>
        <dbReference type="ARBA" id="ARBA00012137"/>
    </source>
</evidence>
<comment type="pathway">
    <text evidence="1">Pyrimidine metabolism; UMP biosynthesis via salvage pathway; UMP from uridine: step 1/1.</text>
</comment>
<dbReference type="GO" id="GO:0008655">
    <property type="term" value="P:pyrimidine-containing compound salvage"/>
    <property type="evidence" value="ECO:0007669"/>
    <property type="project" value="UniProtKB-ARBA"/>
</dbReference>
<evidence type="ECO:0000313" key="9">
    <source>
        <dbReference type="Proteomes" id="UP001295684"/>
    </source>
</evidence>
<evidence type="ECO:0000256" key="4">
    <source>
        <dbReference type="ARBA" id="ARBA00022679"/>
    </source>
</evidence>
<dbReference type="Proteomes" id="UP001295684">
    <property type="component" value="Unassembled WGS sequence"/>
</dbReference>